<sequence>MHRPTFKTIVTSHRVASSSGTLPARVINPAGLSGLPPLVVLHGISRNADELVDLFAPVAEKRGRIVVVPHFSEPDWPHFQRPCRAARPDQALLAMLSHLAMIDNAFAGPVDLFGHSGGAQLAHRFAMLYPHRVGQLNLAAAGWYCLPDTSMAYPYGLGIDAEPTSLPWARRHQQALSAYLRLSVRVFIGLEDSLRDDALRKTPQLDRVQGLTRIARAQTYVAHFRKAAQALGITPDISLTHLPGVGHDVAQAIRDAGLATKVAWGVNTSGTWPSLAVAS</sequence>
<name>A0A1V0RRD8_9RHOB</name>
<reference evidence="1 2" key="1">
    <citation type="submission" date="2017-03" db="EMBL/GenBank/DDBJ databases">
        <title>Genome Sequence of Roseovarius mucosus strain SMR3 Isolated from a culture of the Diatom Skeletonema marinoi.</title>
        <authorList>
            <person name="Topel M."/>
            <person name="Pinder M."/>
            <person name="Johansson O.N."/>
            <person name="Kourtchenko O."/>
            <person name="Godhe A."/>
            <person name="Clarke A.K."/>
        </authorList>
    </citation>
    <scope>NUCLEOTIDE SEQUENCE [LARGE SCALE GENOMIC DNA]</scope>
    <source>
        <strain evidence="1 2">SMR3</strain>
    </source>
</reference>
<dbReference type="OrthoDB" id="332706at2"/>
<dbReference type="SUPFAM" id="SSF53474">
    <property type="entry name" value="alpha/beta-Hydrolases"/>
    <property type="match status" value="1"/>
</dbReference>
<evidence type="ECO:0000313" key="2">
    <source>
        <dbReference type="Proteomes" id="UP000192273"/>
    </source>
</evidence>
<dbReference type="AlphaFoldDB" id="A0A1V0RRD8"/>
<keyword evidence="2" id="KW-1185">Reference proteome</keyword>
<dbReference type="Gene3D" id="3.40.50.1820">
    <property type="entry name" value="alpha/beta hydrolase"/>
    <property type="match status" value="1"/>
</dbReference>
<gene>
    <name evidence="1" type="ORF">ROSMUCSMR3_02880</name>
</gene>
<protein>
    <recommendedName>
        <fullName evidence="3">Alpha/beta hydrolase family protein</fullName>
    </recommendedName>
</protein>
<accession>A0A1V0RRD8</accession>
<dbReference type="InterPro" id="IPR029058">
    <property type="entry name" value="AB_hydrolase_fold"/>
</dbReference>
<proteinExistence type="predicted"/>
<dbReference type="RefSeq" id="WP_081507732.1">
    <property type="nucleotide sequence ID" value="NZ_CP020474.1"/>
</dbReference>
<organism evidence="1 2">
    <name type="scientific">Roseovarius mucosus</name>
    <dbReference type="NCBI Taxonomy" id="215743"/>
    <lineage>
        <taxon>Bacteria</taxon>
        <taxon>Pseudomonadati</taxon>
        <taxon>Pseudomonadota</taxon>
        <taxon>Alphaproteobacteria</taxon>
        <taxon>Rhodobacterales</taxon>
        <taxon>Roseobacteraceae</taxon>
        <taxon>Roseovarius</taxon>
    </lineage>
</organism>
<dbReference type="Proteomes" id="UP000192273">
    <property type="component" value="Chromosome"/>
</dbReference>
<evidence type="ECO:0008006" key="3">
    <source>
        <dbReference type="Google" id="ProtNLM"/>
    </source>
</evidence>
<evidence type="ECO:0000313" key="1">
    <source>
        <dbReference type="EMBL" id="ARE84347.1"/>
    </source>
</evidence>
<dbReference type="KEGG" id="rmm:ROSMUCSMR3_02880"/>
<dbReference type="EMBL" id="CP020474">
    <property type="protein sequence ID" value="ARE84347.1"/>
    <property type="molecule type" value="Genomic_DNA"/>
</dbReference>